<organism evidence="2 3">
    <name type="scientific">Corchorus capsularis</name>
    <name type="common">Jute</name>
    <dbReference type="NCBI Taxonomy" id="210143"/>
    <lineage>
        <taxon>Eukaryota</taxon>
        <taxon>Viridiplantae</taxon>
        <taxon>Streptophyta</taxon>
        <taxon>Embryophyta</taxon>
        <taxon>Tracheophyta</taxon>
        <taxon>Spermatophyta</taxon>
        <taxon>Magnoliopsida</taxon>
        <taxon>eudicotyledons</taxon>
        <taxon>Gunneridae</taxon>
        <taxon>Pentapetalae</taxon>
        <taxon>rosids</taxon>
        <taxon>malvids</taxon>
        <taxon>Malvales</taxon>
        <taxon>Malvaceae</taxon>
        <taxon>Grewioideae</taxon>
        <taxon>Apeibeae</taxon>
        <taxon>Corchorus</taxon>
    </lineage>
</organism>
<accession>A0A1R3IP74</accession>
<dbReference type="OrthoDB" id="990260at2759"/>
<dbReference type="Proteomes" id="UP000188268">
    <property type="component" value="Unassembled WGS sequence"/>
</dbReference>
<evidence type="ECO:0000313" key="3">
    <source>
        <dbReference type="Proteomes" id="UP000188268"/>
    </source>
</evidence>
<evidence type="ECO:0000256" key="1">
    <source>
        <dbReference type="SAM" id="MobiDB-lite"/>
    </source>
</evidence>
<protein>
    <submittedName>
        <fullName evidence="2">Uncharacterized protein</fullName>
    </submittedName>
</protein>
<feature type="region of interest" description="Disordered" evidence="1">
    <location>
        <begin position="32"/>
        <end position="75"/>
    </location>
</feature>
<dbReference type="EMBL" id="AWWV01009728">
    <property type="protein sequence ID" value="OMO84385.1"/>
    <property type="molecule type" value="Genomic_DNA"/>
</dbReference>
<evidence type="ECO:0000313" key="2">
    <source>
        <dbReference type="EMBL" id="OMO84385.1"/>
    </source>
</evidence>
<keyword evidence="3" id="KW-1185">Reference proteome</keyword>
<dbReference type="AlphaFoldDB" id="A0A1R3IP74"/>
<comment type="caution">
    <text evidence="2">The sequence shown here is derived from an EMBL/GenBank/DDBJ whole genome shotgun (WGS) entry which is preliminary data.</text>
</comment>
<name>A0A1R3IP74_COCAP</name>
<gene>
    <name evidence="2" type="ORF">CCACVL1_10828</name>
</gene>
<reference evidence="2 3" key="1">
    <citation type="submission" date="2013-09" db="EMBL/GenBank/DDBJ databases">
        <title>Corchorus capsularis genome sequencing.</title>
        <authorList>
            <person name="Alam M."/>
            <person name="Haque M.S."/>
            <person name="Islam M.S."/>
            <person name="Emdad E.M."/>
            <person name="Islam M.M."/>
            <person name="Ahmed B."/>
            <person name="Halim A."/>
            <person name="Hossen Q.M.M."/>
            <person name="Hossain M.Z."/>
            <person name="Ahmed R."/>
            <person name="Khan M.M."/>
            <person name="Islam R."/>
            <person name="Rashid M.M."/>
            <person name="Khan S.A."/>
            <person name="Rahman M.S."/>
            <person name="Alam M."/>
        </authorList>
    </citation>
    <scope>NUCLEOTIDE SEQUENCE [LARGE SCALE GENOMIC DNA]</scope>
    <source>
        <strain evidence="3">cv. CVL-1</strain>
        <tissue evidence="2">Whole seedling</tissue>
    </source>
</reference>
<sequence length="214" mass="24981">MESSFVAQPNDMSCIRSFSTLISLIQSNPEELTQQFSSQPEVDPASVQRKRRVRQPAEYLTEEDKRERKNARDKRYRERVKVEMNKAKEDLERMKPEYDRVMKIASECGGIDEMETQFRRLQQMVSKYGGFEEIEWKMNKLEQIEAESSIFEKVKTMFGGIDNIVPGLDRLKKTEFQHTVSKPNQNERPSYIDFIPTSPEILQALLSPSISLSF</sequence>
<proteinExistence type="predicted"/>
<dbReference type="Gramene" id="OMO84385">
    <property type="protein sequence ID" value="OMO84385"/>
    <property type="gene ID" value="CCACVL1_10828"/>
</dbReference>